<organism evidence="2">
    <name type="scientific">Ignisphaera aggregans</name>
    <dbReference type="NCBI Taxonomy" id="334771"/>
    <lineage>
        <taxon>Archaea</taxon>
        <taxon>Thermoproteota</taxon>
        <taxon>Thermoprotei</taxon>
        <taxon>Desulfurococcales</taxon>
        <taxon>Desulfurococcaceae</taxon>
        <taxon>Ignisphaera</taxon>
    </lineage>
</organism>
<feature type="transmembrane region" description="Helical" evidence="1">
    <location>
        <begin position="34"/>
        <end position="53"/>
    </location>
</feature>
<feature type="transmembrane region" description="Helical" evidence="1">
    <location>
        <begin position="99"/>
        <end position="116"/>
    </location>
</feature>
<name>A0A7J2U0E5_9CREN</name>
<feature type="transmembrane region" description="Helical" evidence="1">
    <location>
        <begin position="128"/>
        <end position="155"/>
    </location>
</feature>
<keyword evidence="1" id="KW-0812">Transmembrane</keyword>
<dbReference type="Gene3D" id="1.20.120.1220">
    <property type="match status" value="1"/>
</dbReference>
<protein>
    <submittedName>
        <fullName evidence="2">Uncharacterized protein</fullName>
    </submittedName>
</protein>
<feature type="transmembrane region" description="Helical" evidence="1">
    <location>
        <begin position="229"/>
        <end position="253"/>
    </location>
</feature>
<evidence type="ECO:0000256" key="1">
    <source>
        <dbReference type="SAM" id="Phobius"/>
    </source>
</evidence>
<accession>A0A7J2U0E5</accession>
<feature type="transmembrane region" description="Helical" evidence="1">
    <location>
        <begin position="74"/>
        <end position="93"/>
    </location>
</feature>
<reference evidence="2" key="1">
    <citation type="journal article" date="2020" name="mSystems">
        <title>Genome- and Community-Level Interaction Insights into Carbon Utilization and Element Cycling Functions of Hydrothermarchaeota in Hydrothermal Sediment.</title>
        <authorList>
            <person name="Zhou Z."/>
            <person name="Liu Y."/>
            <person name="Xu W."/>
            <person name="Pan J."/>
            <person name="Luo Z.H."/>
            <person name="Li M."/>
        </authorList>
    </citation>
    <scope>NUCLEOTIDE SEQUENCE [LARGE SCALE GENOMIC DNA]</scope>
    <source>
        <strain evidence="2">SpSt-125</strain>
    </source>
</reference>
<evidence type="ECO:0000313" key="2">
    <source>
        <dbReference type="EMBL" id="HEM65999.1"/>
    </source>
</evidence>
<gene>
    <name evidence="2" type="ORF">ENO26_00200</name>
</gene>
<feature type="transmembrane region" description="Helical" evidence="1">
    <location>
        <begin position="167"/>
        <end position="185"/>
    </location>
</feature>
<keyword evidence="1" id="KW-0472">Membrane</keyword>
<proteinExistence type="predicted"/>
<keyword evidence="1" id="KW-1133">Transmembrane helix</keyword>
<dbReference type="AlphaFoldDB" id="A0A7J2U0E5"/>
<feature type="transmembrane region" description="Helical" evidence="1">
    <location>
        <begin position="5"/>
        <end position="28"/>
    </location>
</feature>
<sequence>MDIILIELVASLTTIVIFTLAGVLDWWWREIPPTLWIMPVIIGISVNILYYFLYCSNYFATICKYQFQLQLLQLILSLILLCIISILVFIIKIIGGADFLAVASFIALYPFNRLLVLGYSENIIVLQLLFFLPPILWVLIIYSVIMISLILFNLLNNLRFHKEIKTLRVPLTNKILYTLFCRFMYVKEYRRKKFYYPVYVQSIISRVSFNIYEDDEVWKQRLSNIPDNLVIVVSWGIPMITFMSLAVATYLILYNTLLLMLY</sequence>
<comment type="caution">
    <text evidence="2">The sequence shown here is derived from an EMBL/GenBank/DDBJ whole genome shotgun (WGS) entry which is preliminary data.</text>
</comment>
<dbReference type="EMBL" id="DSEU01000001">
    <property type="protein sequence ID" value="HEM65999.1"/>
    <property type="molecule type" value="Genomic_DNA"/>
</dbReference>